<dbReference type="InterPro" id="IPR001610">
    <property type="entry name" value="PAC"/>
</dbReference>
<dbReference type="SUPFAM" id="SSF58104">
    <property type="entry name" value="Methyl-accepting chemotaxis protein (MCP) signaling domain"/>
    <property type="match status" value="1"/>
</dbReference>
<dbReference type="Gene3D" id="1.10.287.950">
    <property type="entry name" value="Methyl-accepting chemotaxis protein"/>
    <property type="match status" value="1"/>
</dbReference>
<dbReference type="KEGG" id="schy:GVO57_05830"/>
<dbReference type="GO" id="GO:0006935">
    <property type="term" value="P:chemotaxis"/>
    <property type="evidence" value="ECO:0007669"/>
    <property type="project" value="InterPro"/>
</dbReference>
<keyword evidence="4" id="KW-0807">Transducer</keyword>
<keyword evidence="1" id="KW-0285">Flavoprotein</keyword>
<dbReference type="PANTHER" id="PTHR47429:SF2">
    <property type="entry name" value="PROTEIN TWIN LOV 1"/>
    <property type="match status" value="1"/>
</dbReference>
<dbReference type="PANTHER" id="PTHR47429">
    <property type="entry name" value="PROTEIN TWIN LOV 1"/>
    <property type="match status" value="1"/>
</dbReference>
<dbReference type="Proteomes" id="UP000464468">
    <property type="component" value="Chromosome"/>
</dbReference>
<name>A0A7Z2NW43_9SPHN</name>
<evidence type="ECO:0000256" key="5">
    <source>
        <dbReference type="SAM" id="MobiDB-lite"/>
    </source>
</evidence>
<dbReference type="Pfam" id="PF08447">
    <property type="entry name" value="PAS_3"/>
    <property type="match status" value="1"/>
</dbReference>
<keyword evidence="3" id="KW-0157">Chromophore</keyword>
<dbReference type="GO" id="GO:0004888">
    <property type="term" value="F:transmembrane signaling receptor activity"/>
    <property type="evidence" value="ECO:0007669"/>
    <property type="project" value="InterPro"/>
</dbReference>
<feature type="domain" description="PAC" evidence="8">
    <location>
        <begin position="180"/>
        <end position="232"/>
    </location>
</feature>
<dbReference type="SMART" id="SM00086">
    <property type="entry name" value="PAC"/>
    <property type="match status" value="3"/>
</dbReference>
<dbReference type="Gene3D" id="3.30.450.20">
    <property type="entry name" value="PAS domain"/>
    <property type="match status" value="2"/>
</dbReference>
<dbReference type="PROSITE" id="PS50113">
    <property type="entry name" value="PAC"/>
    <property type="match status" value="2"/>
</dbReference>
<dbReference type="Pfam" id="PF13426">
    <property type="entry name" value="PAS_9"/>
    <property type="match status" value="1"/>
</dbReference>
<evidence type="ECO:0000259" key="6">
    <source>
        <dbReference type="PROSITE" id="PS50111"/>
    </source>
</evidence>
<keyword evidence="10" id="KW-1185">Reference proteome</keyword>
<dbReference type="Pfam" id="PF00015">
    <property type="entry name" value="MCPsignal"/>
    <property type="match status" value="1"/>
</dbReference>
<reference evidence="9 10" key="1">
    <citation type="submission" date="2020-01" db="EMBL/GenBank/DDBJ databases">
        <title>Sphingomonas sp. C33 whole genome sequece.</title>
        <authorList>
            <person name="Park C."/>
        </authorList>
    </citation>
    <scope>NUCLEOTIDE SEQUENCE [LARGE SCALE GENOMIC DNA]</scope>
    <source>
        <strain evidence="9 10">C33</strain>
    </source>
</reference>
<evidence type="ECO:0000256" key="1">
    <source>
        <dbReference type="ARBA" id="ARBA00022630"/>
    </source>
</evidence>
<evidence type="ECO:0000313" key="10">
    <source>
        <dbReference type="Proteomes" id="UP000464468"/>
    </source>
</evidence>
<dbReference type="EMBL" id="CP047895">
    <property type="protein sequence ID" value="QHL90445.1"/>
    <property type="molecule type" value="Genomic_DNA"/>
</dbReference>
<dbReference type="PROSITE" id="PS50112">
    <property type="entry name" value="PAS"/>
    <property type="match status" value="1"/>
</dbReference>
<evidence type="ECO:0000256" key="3">
    <source>
        <dbReference type="ARBA" id="ARBA00022991"/>
    </source>
</evidence>
<organism evidence="9 10">
    <name type="scientific">Sphingomonas changnyeongensis</name>
    <dbReference type="NCBI Taxonomy" id="2698679"/>
    <lineage>
        <taxon>Bacteria</taxon>
        <taxon>Pseudomonadati</taxon>
        <taxon>Pseudomonadota</taxon>
        <taxon>Alphaproteobacteria</taxon>
        <taxon>Sphingomonadales</taxon>
        <taxon>Sphingomonadaceae</taxon>
        <taxon>Sphingomonas</taxon>
    </lineage>
</organism>
<feature type="region of interest" description="Disordered" evidence="5">
    <location>
        <begin position="557"/>
        <end position="579"/>
    </location>
</feature>
<proteinExistence type="predicted"/>
<feature type="domain" description="Methyl-accepting transducer" evidence="6">
    <location>
        <begin position="458"/>
        <end position="544"/>
    </location>
</feature>
<dbReference type="InterPro" id="IPR035965">
    <property type="entry name" value="PAS-like_dom_sf"/>
</dbReference>
<dbReference type="GO" id="GO:0016020">
    <property type="term" value="C:membrane"/>
    <property type="evidence" value="ECO:0007669"/>
    <property type="project" value="InterPro"/>
</dbReference>
<dbReference type="InterPro" id="IPR004090">
    <property type="entry name" value="Chemotax_Me-accpt_rcpt"/>
</dbReference>
<dbReference type="SMART" id="SM00091">
    <property type="entry name" value="PAS"/>
    <property type="match status" value="2"/>
</dbReference>
<evidence type="ECO:0000256" key="4">
    <source>
        <dbReference type="PROSITE-ProRule" id="PRU00284"/>
    </source>
</evidence>
<dbReference type="InterPro" id="IPR000014">
    <property type="entry name" value="PAS"/>
</dbReference>
<dbReference type="InterPro" id="IPR000700">
    <property type="entry name" value="PAS-assoc_C"/>
</dbReference>
<dbReference type="InterPro" id="IPR013655">
    <property type="entry name" value="PAS_fold_3"/>
</dbReference>
<dbReference type="GO" id="GO:0007165">
    <property type="term" value="P:signal transduction"/>
    <property type="evidence" value="ECO:0007669"/>
    <property type="project" value="UniProtKB-KW"/>
</dbReference>
<keyword evidence="2" id="KW-0288">FMN</keyword>
<dbReference type="CDD" id="cd00130">
    <property type="entry name" value="PAS"/>
    <property type="match status" value="2"/>
</dbReference>
<evidence type="ECO:0000259" key="7">
    <source>
        <dbReference type="PROSITE" id="PS50112"/>
    </source>
</evidence>
<dbReference type="InterPro" id="IPR004089">
    <property type="entry name" value="MCPsignal_dom"/>
</dbReference>
<dbReference type="PROSITE" id="PS50111">
    <property type="entry name" value="CHEMOTAXIS_TRANSDUC_2"/>
    <property type="match status" value="1"/>
</dbReference>
<gene>
    <name evidence="9" type="ORF">GVO57_05830</name>
</gene>
<sequence>MDAIHDHYPVADLDQSGRIIAATAPLCRLMGWGGGVPPGLSIDAFIPEVGDEGAWPAARAGAAARGLFRAGGPGGATLFLDLMFVPAGDGVMMFVRDVTATHTRALEDAQKLAALDRVQAVIEFELDGTIRTANANFLGATGFTLDEIVGRHHRMFCDEQLVQSPQYHALWAAVGRGEHLVGEFERRRKDGSVLWIQASYNPIFDSEGRPIKAIKFATDITAQVRQREEAARLSLVVDHTANAVIVTGLDRRITYVNAGFERLTGYSASEVIGRRPGEFLQGPQTDQATVARIREALARGEPYSGEILNYRRDGAPYWVNLAINPVRDAAGRVQSFISVQAEITETKQHEIDFDMKLHAIGQSSAIAEWGRDQRLAVANDALVKSGGLTDGLATTLDRLLSADERAAIDSGRQLRRMLAWPCADGRELMFDAVFTGLRDVTGQVDRVMMCAIDVSDRQQAVSETSVAVRAAIDAGERIAEIVTTIDTIAFQTNVLALNAAIEAAHAGDAGRGFDVVATQVRELANRSTIAAGGITQLVRESRDRMAALERSLSALDGREQAKAGGGSGLGRADPARRAA</sequence>
<dbReference type="NCBIfam" id="TIGR00229">
    <property type="entry name" value="sensory_box"/>
    <property type="match status" value="2"/>
</dbReference>
<evidence type="ECO:0000256" key="2">
    <source>
        <dbReference type="ARBA" id="ARBA00022643"/>
    </source>
</evidence>
<dbReference type="PRINTS" id="PR00260">
    <property type="entry name" value="CHEMTRNSDUCR"/>
</dbReference>
<evidence type="ECO:0000259" key="8">
    <source>
        <dbReference type="PROSITE" id="PS50113"/>
    </source>
</evidence>
<feature type="domain" description="PAC" evidence="8">
    <location>
        <begin position="303"/>
        <end position="355"/>
    </location>
</feature>
<dbReference type="AlphaFoldDB" id="A0A7Z2NW43"/>
<dbReference type="SUPFAM" id="SSF55785">
    <property type="entry name" value="PYP-like sensor domain (PAS domain)"/>
    <property type="match status" value="2"/>
</dbReference>
<feature type="domain" description="PAS" evidence="7">
    <location>
        <begin position="229"/>
        <end position="300"/>
    </location>
</feature>
<protein>
    <submittedName>
        <fullName evidence="9">PAS domain S-box protein</fullName>
    </submittedName>
</protein>
<evidence type="ECO:0000313" key="9">
    <source>
        <dbReference type="EMBL" id="QHL90445.1"/>
    </source>
</evidence>
<accession>A0A7Z2NW43</accession>